<evidence type="ECO:0000313" key="4">
    <source>
        <dbReference type="EMBL" id="SDZ21849.1"/>
    </source>
</evidence>
<evidence type="ECO:0000313" key="5">
    <source>
        <dbReference type="Proteomes" id="UP000199632"/>
    </source>
</evidence>
<dbReference type="RefSeq" id="WP_090793352.1">
    <property type="nucleotide sequence ID" value="NZ_BOND01000008.1"/>
</dbReference>
<name>A0A1H3RA41_9ACTN</name>
<dbReference type="PRINTS" id="PR00081">
    <property type="entry name" value="GDHRDH"/>
</dbReference>
<evidence type="ECO:0000259" key="3">
    <source>
        <dbReference type="SMART" id="SM00822"/>
    </source>
</evidence>
<evidence type="ECO:0000256" key="2">
    <source>
        <dbReference type="ARBA" id="ARBA00023002"/>
    </source>
</evidence>
<dbReference type="InterPro" id="IPR057326">
    <property type="entry name" value="KR_dom"/>
</dbReference>
<keyword evidence="5" id="KW-1185">Reference proteome</keyword>
<reference evidence="5" key="1">
    <citation type="submission" date="2016-10" db="EMBL/GenBank/DDBJ databases">
        <authorList>
            <person name="Varghese N."/>
            <person name="Submissions S."/>
        </authorList>
    </citation>
    <scope>NUCLEOTIDE SEQUENCE [LARGE SCALE GENOMIC DNA]</scope>
    <source>
        <strain evidence="5">DSM 44718</strain>
    </source>
</reference>
<dbReference type="PRINTS" id="PR00080">
    <property type="entry name" value="SDRFAMILY"/>
</dbReference>
<organism evidence="4 5">
    <name type="scientific">Asanoa ishikariensis</name>
    <dbReference type="NCBI Taxonomy" id="137265"/>
    <lineage>
        <taxon>Bacteria</taxon>
        <taxon>Bacillati</taxon>
        <taxon>Actinomycetota</taxon>
        <taxon>Actinomycetes</taxon>
        <taxon>Micromonosporales</taxon>
        <taxon>Micromonosporaceae</taxon>
        <taxon>Asanoa</taxon>
    </lineage>
</organism>
<protein>
    <submittedName>
        <fullName evidence="4">NAD(P)-dependent dehydrogenase, short-chain alcohol dehydrogenase family</fullName>
    </submittedName>
</protein>
<dbReference type="InterPro" id="IPR036291">
    <property type="entry name" value="NAD(P)-bd_dom_sf"/>
</dbReference>
<dbReference type="Gene3D" id="3.40.50.720">
    <property type="entry name" value="NAD(P)-binding Rossmann-like Domain"/>
    <property type="match status" value="1"/>
</dbReference>
<dbReference type="AlphaFoldDB" id="A0A1H3RA41"/>
<feature type="domain" description="Ketoreductase" evidence="3">
    <location>
        <begin position="6"/>
        <end position="196"/>
    </location>
</feature>
<sequence length="254" mass="27165">MTTSSHIALITGANRGIGRSAALHLAREGVDVILTYRSHPEEAAQVVQEIAELGATAVALELDAGAVESFDGFVASVTDVLRRTWDRDTFDYLVNNAGMQIPMSFGEVTEENFDRVVNVYFKGVYFLTQKLSGLLADNGAIVNVSSAMTRFYVPERIVYSAAKGAVEVLTRYLAQDLGRRGIRVNTVAPGAVATDFSGGLLRDNPQVQEHIAGLTALGRIAVADDAGGAIAALLRADNRWVSGQRIEVSGGMHL</sequence>
<proteinExistence type="inferred from homology"/>
<dbReference type="SMART" id="SM00822">
    <property type="entry name" value="PKS_KR"/>
    <property type="match status" value="1"/>
</dbReference>
<evidence type="ECO:0000256" key="1">
    <source>
        <dbReference type="ARBA" id="ARBA00006484"/>
    </source>
</evidence>
<dbReference type="Pfam" id="PF13561">
    <property type="entry name" value="adh_short_C2"/>
    <property type="match status" value="1"/>
</dbReference>
<dbReference type="EMBL" id="FNQB01000002">
    <property type="protein sequence ID" value="SDZ21849.1"/>
    <property type="molecule type" value="Genomic_DNA"/>
</dbReference>
<dbReference type="STRING" id="137265.SAMN05421684_3577"/>
<dbReference type="OrthoDB" id="154414at2"/>
<accession>A0A1H3RA41</accession>
<gene>
    <name evidence="4" type="ORF">SAMN05421684_3577</name>
</gene>
<dbReference type="PANTHER" id="PTHR43639">
    <property type="entry name" value="OXIDOREDUCTASE, SHORT-CHAIN DEHYDROGENASE/REDUCTASE FAMILY (AFU_ORTHOLOGUE AFUA_5G02870)"/>
    <property type="match status" value="1"/>
</dbReference>
<dbReference type="GO" id="GO:0016491">
    <property type="term" value="F:oxidoreductase activity"/>
    <property type="evidence" value="ECO:0007669"/>
    <property type="project" value="UniProtKB-KW"/>
</dbReference>
<dbReference type="SUPFAM" id="SSF51735">
    <property type="entry name" value="NAD(P)-binding Rossmann-fold domains"/>
    <property type="match status" value="1"/>
</dbReference>
<dbReference type="Proteomes" id="UP000199632">
    <property type="component" value="Unassembled WGS sequence"/>
</dbReference>
<keyword evidence="2" id="KW-0560">Oxidoreductase</keyword>
<dbReference type="PANTHER" id="PTHR43639:SF1">
    <property type="entry name" value="SHORT-CHAIN DEHYDROGENASE_REDUCTASE FAMILY PROTEIN"/>
    <property type="match status" value="1"/>
</dbReference>
<dbReference type="InterPro" id="IPR002347">
    <property type="entry name" value="SDR_fam"/>
</dbReference>
<comment type="similarity">
    <text evidence="1">Belongs to the short-chain dehydrogenases/reductases (SDR) family.</text>
</comment>